<sequence>MKWYPIPKNAPVSIGDQPLDGTATLQEDAMARIWPDLHPGYSCIRIFWNLNRPIH</sequence>
<dbReference type="Proteomes" id="UP000323502">
    <property type="component" value="Unassembled WGS sequence"/>
</dbReference>
<evidence type="ECO:0000313" key="1">
    <source>
        <dbReference type="EMBL" id="SDF79768.1"/>
    </source>
</evidence>
<organism evidence="1 2">
    <name type="scientific">Sphingomonas carotinifaciens</name>
    <dbReference type="NCBI Taxonomy" id="1166323"/>
    <lineage>
        <taxon>Bacteria</taxon>
        <taxon>Pseudomonadati</taxon>
        <taxon>Pseudomonadota</taxon>
        <taxon>Alphaproteobacteria</taxon>
        <taxon>Sphingomonadales</taxon>
        <taxon>Sphingomonadaceae</taxon>
        <taxon>Sphingomonas</taxon>
    </lineage>
</organism>
<reference evidence="1 2" key="1">
    <citation type="submission" date="2016-10" db="EMBL/GenBank/DDBJ databases">
        <authorList>
            <person name="Varghese N."/>
            <person name="Submissions S."/>
        </authorList>
    </citation>
    <scope>NUCLEOTIDE SEQUENCE [LARGE SCALE GENOMIC DNA]</scope>
    <source>
        <strain evidence="1 2">S7-754</strain>
    </source>
</reference>
<accession>A0A1G7P0D1</accession>
<gene>
    <name evidence="1" type="ORF">SAMN05216557_10615</name>
</gene>
<dbReference type="AlphaFoldDB" id="A0A1G7P0D1"/>
<protein>
    <submittedName>
        <fullName evidence="1">Uncharacterized protein</fullName>
    </submittedName>
</protein>
<evidence type="ECO:0000313" key="2">
    <source>
        <dbReference type="Proteomes" id="UP000323502"/>
    </source>
</evidence>
<proteinExistence type="predicted"/>
<dbReference type="EMBL" id="FNBI01000006">
    <property type="protein sequence ID" value="SDF79768.1"/>
    <property type="molecule type" value="Genomic_DNA"/>
</dbReference>
<name>A0A1G7P0D1_9SPHN</name>
<keyword evidence="2" id="KW-1185">Reference proteome</keyword>